<evidence type="ECO:0000256" key="7">
    <source>
        <dbReference type="ARBA" id="ARBA00023179"/>
    </source>
</evidence>
<dbReference type="AlphaFoldDB" id="A0A2A3E7C7"/>
<dbReference type="EMBL" id="KZ288357">
    <property type="protein sequence ID" value="PBC27126.1"/>
    <property type="molecule type" value="Genomic_DNA"/>
</dbReference>
<evidence type="ECO:0000256" key="3">
    <source>
        <dbReference type="ARBA" id="ARBA00022737"/>
    </source>
</evidence>
<dbReference type="FunFam" id="1.10.238.10:FF:000178">
    <property type="entry name" value="Calmodulin-2 A"/>
    <property type="match status" value="1"/>
</dbReference>
<dbReference type="SUPFAM" id="SSF47473">
    <property type="entry name" value="EF-hand"/>
    <property type="match status" value="1"/>
</dbReference>
<dbReference type="STRING" id="94128.A0A2A3E7C7"/>
<keyword evidence="6" id="KW-0505">Motor protein</keyword>
<evidence type="ECO:0000259" key="10">
    <source>
        <dbReference type="PROSITE" id="PS50222"/>
    </source>
</evidence>
<evidence type="ECO:0000313" key="12">
    <source>
        <dbReference type="Proteomes" id="UP000242457"/>
    </source>
</evidence>
<evidence type="ECO:0000256" key="5">
    <source>
        <dbReference type="ARBA" id="ARBA00023123"/>
    </source>
</evidence>
<dbReference type="PANTHER" id="PTHR23048:SF33">
    <property type="entry name" value="MYOSIN LIGHT CHAIN ALKALI"/>
    <property type="match status" value="1"/>
</dbReference>
<accession>A0A2A3E7C7</accession>
<name>A0A2A3E7C7_APICC</name>
<evidence type="ECO:0000256" key="1">
    <source>
        <dbReference type="ARBA" id="ARBA00011445"/>
    </source>
</evidence>
<sequence length="451" mass="50642">MPDNRQETTDTQSQAAQQMQDLLCTDRNETENAEIIEKMVCGLHNLQIGDSTPMPLHLSKLEKQISNRRPFNNSRLIQFPGPQVKHIVHNIDNIIYTEPATPVETHSTQGQGDVHQIIHDAVIEMAADPTCTRLEKVTDSSEATRVSTSLIYRMIEELESRMGERGKEENEESEPAVSKEKIEVWEESEEQFIRTIESIDDPDQNYVESIPESRTDVCDFAYDGLASSFVGSSTPFPKNSSLEEVAIEDITPSPLPPDVEQRPSGKTKSLTHNETQSEELKKKVAYEESNKCGNWPSLRAVHDRCTESKANQADLSAKEVEKAEFAFSIYDADGTNVIDATDLGNVLRALNLNPTNATIEKLGGTKKKGEKLMKLDEFLPIYSQCKKDKDQGCYEDFVECLKLYDKQENGTMLGAELSHTLLALGNIIIPTHSIIMLYIILFVFILKSTRN</sequence>
<evidence type="ECO:0000256" key="8">
    <source>
        <dbReference type="SAM" id="MobiDB-lite"/>
    </source>
</evidence>
<evidence type="ECO:0000256" key="9">
    <source>
        <dbReference type="SAM" id="Phobius"/>
    </source>
</evidence>
<evidence type="ECO:0000256" key="4">
    <source>
        <dbReference type="ARBA" id="ARBA00022837"/>
    </source>
</evidence>
<evidence type="ECO:0000256" key="6">
    <source>
        <dbReference type="ARBA" id="ARBA00023175"/>
    </source>
</evidence>
<dbReference type="InterPro" id="IPR018247">
    <property type="entry name" value="EF_Hand_1_Ca_BS"/>
</dbReference>
<keyword evidence="9" id="KW-0812">Transmembrane</keyword>
<feature type="region of interest" description="Disordered" evidence="8">
    <location>
        <begin position="162"/>
        <end position="181"/>
    </location>
</feature>
<organism evidence="11 12">
    <name type="scientific">Apis cerana cerana</name>
    <name type="common">Oriental honeybee</name>
    <dbReference type="NCBI Taxonomy" id="94128"/>
    <lineage>
        <taxon>Eukaryota</taxon>
        <taxon>Metazoa</taxon>
        <taxon>Ecdysozoa</taxon>
        <taxon>Arthropoda</taxon>
        <taxon>Hexapoda</taxon>
        <taxon>Insecta</taxon>
        <taxon>Pterygota</taxon>
        <taxon>Neoptera</taxon>
        <taxon>Endopterygota</taxon>
        <taxon>Hymenoptera</taxon>
        <taxon>Apocrita</taxon>
        <taxon>Aculeata</taxon>
        <taxon>Apoidea</taxon>
        <taxon>Anthophila</taxon>
        <taxon>Apidae</taxon>
        <taxon>Apis</taxon>
    </lineage>
</organism>
<keyword evidence="9" id="KW-0472">Membrane</keyword>
<gene>
    <name evidence="11" type="ORF">APICC_08513</name>
</gene>
<keyword evidence="7" id="KW-0514">Muscle protein</keyword>
<dbReference type="PANTHER" id="PTHR23048">
    <property type="entry name" value="MYOSIN LIGHT CHAIN 1, 3"/>
    <property type="match status" value="1"/>
</dbReference>
<dbReference type="PROSITE" id="PS00018">
    <property type="entry name" value="EF_HAND_1"/>
    <property type="match status" value="1"/>
</dbReference>
<keyword evidence="4" id="KW-0106">Calcium</keyword>
<proteinExistence type="predicted"/>
<dbReference type="Gene3D" id="1.10.238.10">
    <property type="entry name" value="EF-hand"/>
    <property type="match status" value="1"/>
</dbReference>
<comment type="subunit">
    <text evidence="1">Myosin is a hexamer of 2 heavy chains and 4 light chains.</text>
</comment>
<feature type="compositionally biased region" description="Polar residues" evidence="8">
    <location>
        <begin position="264"/>
        <end position="274"/>
    </location>
</feature>
<dbReference type="OrthoDB" id="7554726at2759"/>
<feature type="domain" description="EF-hand" evidence="10">
    <location>
        <begin position="318"/>
        <end position="353"/>
    </location>
</feature>
<feature type="transmembrane region" description="Helical" evidence="9">
    <location>
        <begin position="421"/>
        <end position="446"/>
    </location>
</feature>
<dbReference type="GO" id="GO:0005509">
    <property type="term" value="F:calcium ion binding"/>
    <property type="evidence" value="ECO:0007669"/>
    <property type="project" value="InterPro"/>
</dbReference>
<feature type="region of interest" description="Disordered" evidence="8">
    <location>
        <begin position="250"/>
        <end position="278"/>
    </location>
</feature>
<evidence type="ECO:0000313" key="11">
    <source>
        <dbReference type="EMBL" id="PBC27126.1"/>
    </source>
</evidence>
<dbReference type="GO" id="GO:0005859">
    <property type="term" value="C:muscle myosin complex"/>
    <property type="evidence" value="ECO:0007669"/>
    <property type="project" value="TreeGrafter"/>
</dbReference>
<dbReference type="InterPro" id="IPR002048">
    <property type="entry name" value="EF_hand_dom"/>
</dbReference>
<evidence type="ECO:0000256" key="2">
    <source>
        <dbReference type="ARBA" id="ARBA00019148"/>
    </source>
</evidence>
<keyword evidence="3" id="KW-0677">Repeat</keyword>
<dbReference type="PROSITE" id="PS50222">
    <property type="entry name" value="EF_HAND_2"/>
    <property type="match status" value="1"/>
</dbReference>
<reference evidence="11 12" key="1">
    <citation type="submission" date="2014-07" db="EMBL/GenBank/DDBJ databases">
        <title>Genomic and transcriptomic analysis on Apis cerana provide comprehensive insights into honey bee biology.</title>
        <authorList>
            <person name="Diao Q."/>
            <person name="Sun L."/>
            <person name="Zheng H."/>
            <person name="Zheng H."/>
            <person name="Xu S."/>
            <person name="Wang S."/>
            <person name="Zeng Z."/>
            <person name="Hu F."/>
            <person name="Su S."/>
            <person name="Wu J."/>
        </authorList>
    </citation>
    <scope>NUCLEOTIDE SEQUENCE [LARGE SCALE GENOMIC DNA]</scope>
    <source>
        <tissue evidence="11">Pupae without intestine</tissue>
    </source>
</reference>
<dbReference type="InterPro" id="IPR050230">
    <property type="entry name" value="CALM/Myosin/TropC-like"/>
</dbReference>
<keyword evidence="5" id="KW-0518">Myosin</keyword>
<keyword evidence="12" id="KW-1185">Reference proteome</keyword>
<keyword evidence="9" id="KW-1133">Transmembrane helix</keyword>
<dbReference type="Proteomes" id="UP000242457">
    <property type="component" value="Unassembled WGS sequence"/>
</dbReference>
<protein>
    <recommendedName>
        <fullName evidence="2">Myosin light chain alkali</fullName>
    </recommendedName>
</protein>
<dbReference type="InterPro" id="IPR011992">
    <property type="entry name" value="EF-hand-dom_pair"/>
</dbReference>